<keyword evidence="2" id="KW-1185">Reference proteome</keyword>
<organism evidence="1 2">
    <name type="scientific">Diploscapter pachys</name>
    <dbReference type="NCBI Taxonomy" id="2018661"/>
    <lineage>
        <taxon>Eukaryota</taxon>
        <taxon>Metazoa</taxon>
        <taxon>Ecdysozoa</taxon>
        <taxon>Nematoda</taxon>
        <taxon>Chromadorea</taxon>
        <taxon>Rhabditida</taxon>
        <taxon>Rhabditina</taxon>
        <taxon>Rhabditomorpha</taxon>
        <taxon>Rhabditoidea</taxon>
        <taxon>Rhabditidae</taxon>
        <taxon>Diploscapter</taxon>
    </lineage>
</organism>
<evidence type="ECO:0000313" key="2">
    <source>
        <dbReference type="Proteomes" id="UP000218231"/>
    </source>
</evidence>
<dbReference type="Proteomes" id="UP000218231">
    <property type="component" value="Unassembled WGS sequence"/>
</dbReference>
<sequence>MGQCIDLEMAMRYAQEKKFETSTEYISECLKIHRQQLTPFSMGCSGGIYLYNKTKELERDADNLRATINYLKAKELNLHDWLDQIVVRIQQE</sequence>
<dbReference type="AlphaFoldDB" id="A0A2A2KQ50"/>
<comment type="caution">
    <text evidence="1">The sequence shown here is derived from an EMBL/GenBank/DDBJ whole genome shotgun (WGS) entry which is preliminary data.</text>
</comment>
<evidence type="ECO:0000313" key="1">
    <source>
        <dbReference type="EMBL" id="PAV76018.1"/>
    </source>
</evidence>
<reference evidence="1 2" key="1">
    <citation type="journal article" date="2017" name="Curr. Biol.">
        <title>Genome architecture and evolution of a unichromosomal asexual nematode.</title>
        <authorList>
            <person name="Fradin H."/>
            <person name="Zegar C."/>
            <person name="Gutwein M."/>
            <person name="Lucas J."/>
            <person name="Kovtun M."/>
            <person name="Corcoran D."/>
            <person name="Baugh L.R."/>
            <person name="Kiontke K."/>
            <person name="Gunsalus K."/>
            <person name="Fitch D.H."/>
            <person name="Piano F."/>
        </authorList>
    </citation>
    <scope>NUCLEOTIDE SEQUENCE [LARGE SCALE GENOMIC DNA]</scope>
    <source>
        <strain evidence="1">PF1309</strain>
    </source>
</reference>
<gene>
    <name evidence="1" type="ORF">WR25_19572</name>
</gene>
<name>A0A2A2KQ50_9BILA</name>
<protein>
    <submittedName>
        <fullName evidence="1">Uncharacterized protein</fullName>
    </submittedName>
</protein>
<proteinExistence type="predicted"/>
<accession>A0A2A2KQ50</accession>
<dbReference type="EMBL" id="LIAE01007975">
    <property type="protein sequence ID" value="PAV76018.1"/>
    <property type="molecule type" value="Genomic_DNA"/>
</dbReference>